<dbReference type="PANTHER" id="PTHR11002">
    <property type="entry name" value="CARBONIC ANHYDRASE"/>
    <property type="match status" value="1"/>
</dbReference>
<evidence type="ECO:0000256" key="7">
    <source>
        <dbReference type="ARBA" id="ARBA00048348"/>
    </source>
</evidence>
<protein>
    <recommendedName>
        <fullName evidence="3 8">Carbonic anhydrase</fullName>
        <ecNumber evidence="3 8">4.2.1.1</ecNumber>
    </recommendedName>
    <alternativeName>
        <fullName evidence="8">Carbonate dehydratase</fullName>
    </alternativeName>
</protein>
<keyword evidence="4" id="KW-0479">Metal-binding</keyword>
<comment type="function">
    <text evidence="8">Reversible hydration of carbon dioxide.</text>
</comment>
<comment type="cofactor">
    <cofactor evidence="1">
        <name>Zn(2+)</name>
        <dbReference type="ChEBI" id="CHEBI:29105"/>
    </cofactor>
</comment>
<dbReference type="Pfam" id="PF00484">
    <property type="entry name" value="Pro_CA"/>
    <property type="match status" value="1"/>
</dbReference>
<dbReference type="RefSeq" id="WP_252166800.1">
    <property type="nucleotide sequence ID" value="NZ_CP084930.1"/>
</dbReference>
<dbReference type="CDD" id="cd00884">
    <property type="entry name" value="beta_CA_cladeB"/>
    <property type="match status" value="1"/>
</dbReference>
<gene>
    <name evidence="9" type="ORF">LHA26_00470</name>
</gene>
<keyword evidence="6 8" id="KW-0456">Lyase</keyword>
<dbReference type="PROSITE" id="PS00705">
    <property type="entry name" value="PROK_CO2_ANHYDRASE_2"/>
    <property type="match status" value="1"/>
</dbReference>
<accession>A0ABY4X7R0</accession>
<dbReference type="SUPFAM" id="SSF53056">
    <property type="entry name" value="beta-carbonic anhydrase, cab"/>
    <property type="match status" value="1"/>
</dbReference>
<dbReference type="InterPro" id="IPR036874">
    <property type="entry name" value="Carbonic_anhydrase_sf"/>
</dbReference>
<keyword evidence="10" id="KW-1185">Reference proteome</keyword>
<evidence type="ECO:0000256" key="8">
    <source>
        <dbReference type="RuleBase" id="RU003956"/>
    </source>
</evidence>
<evidence type="ECO:0000256" key="4">
    <source>
        <dbReference type="ARBA" id="ARBA00022723"/>
    </source>
</evidence>
<evidence type="ECO:0000313" key="9">
    <source>
        <dbReference type="EMBL" id="USI72989.1"/>
    </source>
</evidence>
<evidence type="ECO:0000256" key="5">
    <source>
        <dbReference type="ARBA" id="ARBA00022833"/>
    </source>
</evidence>
<dbReference type="InterPro" id="IPR001765">
    <property type="entry name" value="Carbonic_anhydrase"/>
</dbReference>
<evidence type="ECO:0000313" key="10">
    <source>
        <dbReference type="Proteomes" id="UP001056937"/>
    </source>
</evidence>
<dbReference type="EC" id="4.2.1.1" evidence="3 8"/>
<dbReference type="EMBL" id="CP084930">
    <property type="protein sequence ID" value="USI72989.1"/>
    <property type="molecule type" value="Genomic_DNA"/>
</dbReference>
<comment type="similarity">
    <text evidence="2 8">Belongs to the beta-class carbonic anhydrase family.</text>
</comment>
<dbReference type="Proteomes" id="UP001056937">
    <property type="component" value="Chromosome 1"/>
</dbReference>
<keyword evidence="5 8" id="KW-0862">Zinc</keyword>
<dbReference type="InterPro" id="IPR045066">
    <property type="entry name" value="Beta_CA_cladeB"/>
</dbReference>
<dbReference type="PROSITE" id="PS00704">
    <property type="entry name" value="PROK_CO2_ANHYDRASE_1"/>
    <property type="match status" value="1"/>
</dbReference>
<evidence type="ECO:0000256" key="2">
    <source>
        <dbReference type="ARBA" id="ARBA00006217"/>
    </source>
</evidence>
<evidence type="ECO:0000256" key="6">
    <source>
        <dbReference type="ARBA" id="ARBA00023239"/>
    </source>
</evidence>
<name>A0ABY4X7R0_9SPHN</name>
<evidence type="ECO:0000256" key="1">
    <source>
        <dbReference type="ARBA" id="ARBA00001947"/>
    </source>
</evidence>
<reference evidence="9" key="1">
    <citation type="journal article" date="2022" name="Toxins">
        <title>Genomic Analysis of Sphingopyxis sp. USTB-05 for Biodegrading Cyanobacterial Hepatotoxins.</title>
        <authorList>
            <person name="Liu C."/>
            <person name="Xu Q."/>
            <person name="Zhao Z."/>
            <person name="Zhang H."/>
            <person name="Liu X."/>
            <person name="Yin C."/>
            <person name="Liu Y."/>
            <person name="Yan H."/>
        </authorList>
    </citation>
    <scope>NUCLEOTIDE SEQUENCE</scope>
    <source>
        <strain evidence="9">NBD5</strain>
    </source>
</reference>
<dbReference type="Gene3D" id="3.40.1050.10">
    <property type="entry name" value="Carbonic anhydrase"/>
    <property type="match status" value="1"/>
</dbReference>
<evidence type="ECO:0000256" key="3">
    <source>
        <dbReference type="ARBA" id="ARBA00012925"/>
    </source>
</evidence>
<proteinExistence type="inferred from homology"/>
<comment type="catalytic activity">
    <reaction evidence="7 8">
        <text>hydrogencarbonate + H(+) = CO2 + H2O</text>
        <dbReference type="Rhea" id="RHEA:10748"/>
        <dbReference type="ChEBI" id="CHEBI:15377"/>
        <dbReference type="ChEBI" id="CHEBI:15378"/>
        <dbReference type="ChEBI" id="CHEBI:16526"/>
        <dbReference type="ChEBI" id="CHEBI:17544"/>
        <dbReference type="EC" id="4.2.1.1"/>
    </reaction>
</comment>
<dbReference type="PANTHER" id="PTHR11002:SF76">
    <property type="entry name" value="CARBONIC ANHYDRASE"/>
    <property type="match status" value="1"/>
</dbReference>
<organism evidence="9 10">
    <name type="scientific">Sphingomonas morindae</name>
    <dbReference type="NCBI Taxonomy" id="1541170"/>
    <lineage>
        <taxon>Bacteria</taxon>
        <taxon>Pseudomonadati</taxon>
        <taxon>Pseudomonadota</taxon>
        <taxon>Alphaproteobacteria</taxon>
        <taxon>Sphingomonadales</taxon>
        <taxon>Sphingomonadaceae</taxon>
        <taxon>Sphingomonas</taxon>
    </lineage>
</organism>
<sequence>MTALDPLLQGYRRFRAEGWAHQRERWTSLAEGQSPRLLVIACSDSRVDPAVIFDVSPGEIFVVRNVANLVPPFETDPSRHGVSAAVEYAVTQLKVDGIVVIGHEFCGGCQAAMTRAFEGAPNGEGGFVRHWVDMLDEARDRVVAEHGEGDAALRALEREAVRVSLANLRSFPFVAAAEQAGTLTLTGAWFAIRDGLLRILDEQSGRFETV</sequence>
<dbReference type="InterPro" id="IPR015892">
    <property type="entry name" value="Carbonic_anhydrase_CS"/>
</dbReference>
<dbReference type="SMART" id="SM00947">
    <property type="entry name" value="Pro_CA"/>
    <property type="match status" value="1"/>
</dbReference>